<protein>
    <submittedName>
        <fullName evidence="8">Type II secretion system F family protein</fullName>
    </submittedName>
</protein>
<dbReference type="OrthoDB" id="3267562at2"/>
<evidence type="ECO:0000259" key="7">
    <source>
        <dbReference type="Pfam" id="PF00482"/>
    </source>
</evidence>
<keyword evidence="3 6" id="KW-0812">Transmembrane</keyword>
<evidence type="ECO:0000256" key="5">
    <source>
        <dbReference type="ARBA" id="ARBA00023136"/>
    </source>
</evidence>
<evidence type="ECO:0000256" key="6">
    <source>
        <dbReference type="SAM" id="Phobius"/>
    </source>
</evidence>
<reference evidence="8 9" key="1">
    <citation type="submission" date="2018-11" db="EMBL/GenBank/DDBJ databases">
        <title>Draft genome sequence of Gordonia sp. RS15-1S isolated from rice stems.</title>
        <authorList>
            <person name="Muangham S."/>
        </authorList>
    </citation>
    <scope>NUCLEOTIDE SEQUENCE [LARGE SCALE GENOMIC DNA]</scope>
    <source>
        <strain evidence="8 9">RS15-1S</strain>
    </source>
</reference>
<comment type="subcellular location">
    <subcellularLocation>
        <location evidence="1">Cell membrane</location>
        <topology evidence="1">Multi-pass membrane protein</topology>
    </subcellularLocation>
</comment>
<comment type="caution">
    <text evidence="8">The sequence shown here is derived from an EMBL/GenBank/DDBJ whole genome shotgun (WGS) entry which is preliminary data.</text>
</comment>
<evidence type="ECO:0000256" key="2">
    <source>
        <dbReference type="ARBA" id="ARBA00022475"/>
    </source>
</evidence>
<feature type="domain" description="Type II secretion system protein GspF" evidence="7">
    <location>
        <begin position="56"/>
        <end position="192"/>
    </location>
</feature>
<evidence type="ECO:0000256" key="3">
    <source>
        <dbReference type="ARBA" id="ARBA00022692"/>
    </source>
</evidence>
<dbReference type="GO" id="GO:0005886">
    <property type="term" value="C:plasma membrane"/>
    <property type="evidence" value="ECO:0007669"/>
    <property type="project" value="UniProtKB-SubCell"/>
</dbReference>
<dbReference type="Pfam" id="PF00482">
    <property type="entry name" value="T2SSF"/>
    <property type="match status" value="1"/>
</dbReference>
<gene>
    <name evidence="8" type="ORF">EF294_18505</name>
</gene>
<keyword evidence="4 6" id="KW-1133">Transmembrane helix</keyword>
<dbReference type="Proteomes" id="UP000267536">
    <property type="component" value="Unassembled WGS sequence"/>
</dbReference>
<feature type="transmembrane region" description="Helical" evidence="6">
    <location>
        <begin position="180"/>
        <end position="203"/>
    </location>
</feature>
<evidence type="ECO:0000313" key="8">
    <source>
        <dbReference type="EMBL" id="RPA57502.1"/>
    </source>
</evidence>
<evidence type="ECO:0000256" key="4">
    <source>
        <dbReference type="ARBA" id="ARBA00022989"/>
    </source>
</evidence>
<evidence type="ECO:0000313" key="9">
    <source>
        <dbReference type="Proteomes" id="UP000267536"/>
    </source>
</evidence>
<dbReference type="PANTHER" id="PTHR35007">
    <property type="entry name" value="INTEGRAL MEMBRANE PROTEIN-RELATED"/>
    <property type="match status" value="1"/>
</dbReference>
<dbReference type="EMBL" id="RKMH01000016">
    <property type="protein sequence ID" value="RPA57502.1"/>
    <property type="molecule type" value="Genomic_DNA"/>
</dbReference>
<proteinExistence type="predicted"/>
<dbReference type="AlphaFoldDB" id="A0A3N4G3L2"/>
<keyword evidence="2" id="KW-1003">Cell membrane</keyword>
<accession>A0A3N4G3L2</accession>
<evidence type="ECO:0000256" key="1">
    <source>
        <dbReference type="ARBA" id="ARBA00004651"/>
    </source>
</evidence>
<keyword evidence="5 6" id="KW-0472">Membrane</keyword>
<sequence length="210" mass="22070">MKTLALLLAAVACWIWPAARWRLYRVIDLPAPPSRQPRLLGARDRGTDPFATAAALDLLAVCLRAGLPVAQAIRVAASSAPPSLARPLTATAELLELGADPDRAWAAPEVSPDTRRRRRRVASTDAGADCFADLTMLARRSARAGSALADGVGELAVQVRRRAHDEALARAERAGVMVSGPLGLCFLPAFICLGIVPVVIGLASQTLGGL</sequence>
<dbReference type="RefSeq" id="WP_123932394.1">
    <property type="nucleotide sequence ID" value="NZ_JBPSDP010000017.1"/>
</dbReference>
<dbReference type="PANTHER" id="PTHR35007:SF3">
    <property type="entry name" value="POSSIBLE CONSERVED ALANINE RICH MEMBRANE PROTEIN"/>
    <property type="match status" value="1"/>
</dbReference>
<name>A0A3N4G3L2_9ACTN</name>
<keyword evidence="9" id="KW-1185">Reference proteome</keyword>
<organism evidence="8 9">
    <name type="scientific">Gordonia oryzae</name>
    <dbReference type="NCBI Taxonomy" id="2487349"/>
    <lineage>
        <taxon>Bacteria</taxon>
        <taxon>Bacillati</taxon>
        <taxon>Actinomycetota</taxon>
        <taxon>Actinomycetes</taxon>
        <taxon>Mycobacteriales</taxon>
        <taxon>Gordoniaceae</taxon>
        <taxon>Gordonia</taxon>
    </lineage>
</organism>
<dbReference type="InterPro" id="IPR018076">
    <property type="entry name" value="T2SS_GspF_dom"/>
</dbReference>